<accession>A0A1J1HCK0</accession>
<dbReference type="OMA" id="QLWSTTM"/>
<proteinExistence type="inferred from homology"/>
<dbReference type="SMART" id="SM00387">
    <property type="entry name" value="HATPase_c"/>
    <property type="match status" value="1"/>
</dbReference>
<keyword evidence="15" id="KW-1185">Reference proteome</keyword>
<evidence type="ECO:0000256" key="1">
    <source>
        <dbReference type="ARBA" id="ARBA00000185"/>
    </source>
</evidence>
<evidence type="ECO:0000256" key="6">
    <source>
        <dbReference type="ARBA" id="ARBA00022840"/>
    </source>
</evidence>
<dbReference type="SUPFAM" id="SSF56719">
    <property type="entry name" value="Type II DNA topoisomerase"/>
    <property type="match status" value="2"/>
</dbReference>
<dbReference type="Pfam" id="PF01751">
    <property type="entry name" value="Toprim"/>
    <property type="match status" value="1"/>
</dbReference>
<dbReference type="KEGG" id="prel:PRELSG_1455600"/>
<dbReference type="CDD" id="cd00822">
    <property type="entry name" value="TopoII_Trans_DNA_gyrase"/>
    <property type="match status" value="1"/>
</dbReference>
<reference evidence="14 15" key="1">
    <citation type="submission" date="2015-04" db="EMBL/GenBank/DDBJ databases">
        <authorList>
            <consortium name="Pathogen Informatics"/>
        </authorList>
    </citation>
    <scope>NUCLEOTIDE SEQUENCE [LARGE SCALE GENOMIC DNA]</scope>
    <source>
        <strain evidence="14 15">SGS1</strain>
    </source>
</reference>
<keyword evidence="4" id="KW-0479">Metal-binding</keyword>
<dbReference type="PRINTS" id="PR01159">
    <property type="entry name" value="DNAGYRASEB"/>
</dbReference>
<evidence type="ECO:0000313" key="15">
    <source>
        <dbReference type="Proteomes" id="UP000220158"/>
    </source>
</evidence>
<dbReference type="Pfam" id="PF02518">
    <property type="entry name" value="HATPase_c"/>
    <property type="match status" value="1"/>
</dbReference>
<dbReference type="InterPro" id="IPR000565">
    <property type="entry name" value="Topo_IIA_B"/>
</dbReference>
<dbReference type="InterPro" id="IPR002288">
    <property type="entry name" value="DNA_gyrase_B_C"/>
</dbReference>
<evidence type="ECO:0000256" key="7">
    <source>
        <dbReference type="ARBA" id="ARBA00022842"/>
    </source>
</evidence>
<dbReference type="SUPFAM" id="SSF54211">
    <property type="entry name" value="Ribosomal protein S5 domain 2-like"/>
    <property type="match status" value="1"/>
</dbReference>
<dbReference type="Pfam" id="PF00986">
    <property type="entry name" value="DNA_gyraseB_C"/>
    <property type="match status" value="1"/>
</dbReference>
<keyword evidence="7" id="KW-0460">Magnesium</keyword>
<dbReference type="InterPro" id="IPR006171">
    <property type="entry name" value="TOPRIM_dom"/>
</dbReference>
<dbReference type="PROSITE" id="PS00177">
    <property type="entry name" value="TOPOISOMERASE_II"/>
    <property type="match status" value="1"/>
</dbReference>
<keyword evidence="12" id="KW-0175">Coiled coil</keyword>
<dbReference type="EC" id="5.6.2.2" evidence="11"/>
<dbReference type="InterPro" id="IPR001241">
    <property type="entry name" value="Topo_IIA"/>
</dbReference>
<evidence type="ECO:0000259" key="13">
    <source>
        <dbReference type="PROSITE" id="PS50880"/>
    </source>
</evidence>
<dbReference type="SUPFAM" id="SSF55874">
    <property type="entry name" value="ATPase domain of HSP90 chaperone/DNA topoisomerase II/histidine kinase"/>
    <property type="match status" value="1"/>
</dbReference>
<dbReference type="InterPro" id="IPR020568">
    <property type="entry name" value="Ribosomal_Su5_D2-typ_SF"/>
</dbReference>
<dbReference type="GeneID" id="39738988"/>
<evidence type="ECO:0000256" key="9">
    <source>
        <dbReference type="ARBA" id="ARBA00023125"/>
    </source>
</evidence>
<organism evidence="14 15">
    <name type="scientific">Plasmodium relictum</name>
    <dbReference type="NCBI Taxonomy" id="85471"/>
    <lineage>
        <taxon>Eukaryota</taxon>
        <taxon>Sar</taxon>
        <taxon>Alveolata</taxon>
        <taxon>Apicomplexa</taxon>
        <taxon>Aconoidasida</taxon>
        <taxon>Haemosporida</taxon>
        <taxon>Plasmodiidae</taxon>
        <taxon>Plasmodium</taxon>
        <taxon>Plasmodium (Haemamoeba)</taxon>
    </lineage>
</organism>
<dbReference type="InterPro" id="IPR003594">
    <property type="entry name" value="HATPase_dom"/>
</dbReference>
<keyword evidence="8 11" id="KW-0799">Topoisomerase</keyword>
<dbReference type="Gene3D" id="3.40.50.670">
    <property type="match status" value="1"/>
</dbReference>
<evidence type="ECO:0000256" key="3">
    <source>
        <dbReference type="ARBA" id="ARBA00010708"/>
    </source>
</evidence>
<comment type="similarity">
    <text evidence="11">Belongs to the type II topoisomerase family.</text>
</comment>
<evidence type="ECO:0000256" key="11">
    <source>
        <dbReference type="RuleBase" id="RU362094"/>
    </source>
</evidence>
<dbReference type="RefSeq" id="XP_028535342.1">
    <property type="nucleotide sequence ID" value="XM_028679649.1"/>
</dbReference>
<dbReference type="Pfam" id="PF00204">
    <property type="entry name" value="DNA_gyraseB"/>
    <property type="match status" value="1"/>
</dbReference>
<dbReference type="SMART" id="SM00433">
    <property type="entry name" value="TOP2c"/>
    <property type="match status" value="1"/>
</dbReference>
<dbReference type="Gene3D" id="3.30.230.10">
    <property type="match status" value="1"/>
</dbReference>
<comment type="cofactor">
    <cofactor evidence="2">
        <name>Mg(2+)</name>
        <dbReference type="ChEBI" id="CHEBI:18420"/>
    </cofactor>
</comment>
<keyword evidence="5 11" id="KW-0547">Nucleotide-binding</keyword>
<dbReference type="GO" id="GO:0003918">
    <property type="term" value="F:DNA topoisomerase type II (double strand cut, ATP-hydrolyzing) activity"/>
    <property type="evidence" value="ECO:0007669"/>
    <property type="project" value="UniProtKB-UniRule"/>
</dbReference>
<dbReference type="AlphaFoldDB" id="A0A1J1HCK0"/>
<evidence type="ECO:0000256" key="4">
    <source>
        <dbReference type="ARBA" id="ARBA00022723"/>
    </source>
</evidence>
<dbReference type="InterPro" id="IPR018522">
    <property type="entry name" value="TopoIIA_CS"/>
</dbReference>
<dbReference type="OrthoDB" id="276498at2759"/>
<dbReference type="Proteomes" id="UP000220158">
    <property type="component" value="Chromosome 14"/>
</dbReference>
<comment type="similarity">
    <text evidence="3">Belongs to the type II topoisomerase GyrB family.</text>
</comment>
<keyword evidence="10 11" id="KW-0413">Isomerase</keyword>
<dbReference type="GO" id="GO:0046872">
    <property type="term" value="F:metal ion binding"/>
    <property type="evidence" value="ECO:0007669"/>
    <property type="project" value="UniProtKB-KW"/>
</dbReference>
<dbReference type="EMBL" id="LN835309">
    <property type="protein sequence ID" value="CRH02822.1"/>
    <property type="molecule type" value="Genomic_DNA"/>
</dbReference>
<gene>
    <name evidence="14" type="primary">GyrB</name>
    <name evidence="14" type="ORF">PRELSG_1455600</name>
</gene>
<keyword evidence="9 11" id="KW-0238">DNA-binding</keyword>
<dbReference type="PRINTS" id="PR00418">
    <property type="entry name" value="TPI2FAMILY"/>
</dbReference>
<dbReference type="GO" id="GO:0003677">
    <property type="term" value="F:DNA binding"/>
    <property type="evidence" value="ECO:0007669"/>
    <property type="project" value="UniProtKB-UniRule"/>
</dbReference>
<feature type="domain" description="Toprim" evidence="13">
    <location>
        <begin position="647"/>
        <end position="806"/>
    </location>
</feature>
<protein>
    <recommendedName>
        <fullName evidence="11">DNA topoisomerase 2</fullName>
        <ecNumber evidence="11">5.6.2.2</ecNumber>
    </recommendedName>
</protein>
<dbReference type="GO" id="GO:0005524">
    <property type="term" value="F:ATP binding"/>
    <property type="evidence" value="ECO:0007669"/>
    <property type="project" value="UniProtKB-UniRule"/>
</dbReference>
<dbReference type="GO" id="GO:0006265">
    <property type="term" value="P:DNA topological change"/>
    <property type="evidence" value="ECO:0007669"/>
    <property type="project" value="UniProtKB-UniRule"/>
</dbReference>
<dbReference type="Gene3D" id="3.30.565.10">
    <property type="entry name" value="Histidine kinase-like ATPase, C-terminal domain"/>
    <property type="match status" value="1"/>
</dbReference>
<evidence type="ECO:0000256" key="8">
    <source>
        <dbReference type="ARBA" id="ARBA00023029"/>
    </source>
</evidence>
<comment type="catalytic activity">
    <reaction evidence="1 11">
        <text>ATP-dependent breakage, passage and rejoining of double-stranded DNA.</text>
        <dbReference type="EC" id="5.6.2.2"/>
    </reaction>
</comment>
<evidence type="ECO:0000256" key="10">
    <source>
        <dbReference type="ARBA" id="ARBA00023235"/>
    </source>
</evidence>
<dbReference type="InterPro" id="IPR013760">
    <property type="entry name" value="Topo_IIA-like_dom_sf"/>
</dbReference>
<evidence type="ECO:0000256" key="12">
    <source>
        <dbReference type="SAM" id="Coils"/>
    </source>
</evidence>
<evidence type="ECO:0000256" key="5">
    <source>
        <dbReference type="ARBA" id="ARBA00022741"/>
    </source>
</evidence>
<dbReference type="PROSITE" id="PS50880">
    <property type="entry name" value="TOPRIM"/>
    <property type="match status" value="1"/>
</dbReference>
<sequence length="987" mass="114883">MNLSLIKSFIFFIIFMRNFIYTHGNLSYLKSYKIKYLSTIKLITKKLIKKKSFLIYDGIFLRKCNDKKTFEKNFFFYINNLKGFPVKRRKFEYKKNWKLYGSNYDAKDIIILEGLEAVRKRPGMYIGNTDVKGLHQILFEIIDNSVDEYNNYECNEIKVVIHNDESVTIEDNGRGIPCDIHEKTKKSALETVLTVLHSGAKFFDDEINDKEKNDLENKSIDNINCKDKKKKNTEKKLKNNSKENSQKYKYSSGLHGVGLSVANALSSYMKVIVFRNNKMHSIELEKGKVIKELSVKHCPINKRGTQIHYKPDNTIFKNGIKHNGELIKNRIHQLAYLNDKLTFYFYDERIGNKTSINLSKENKSDEIIINKKKDIVNNKNDKDININNSINDLETMNEDMLNLSKNNNNSYNNHYLGSDINSKNRNIITDYNNLDFYNYEIIKHEGGLNEYIDHLTKNKSNLFKDNKIISISCYQKNIYIDIKMKWIINQYNENIISFVNNVNTIDGGTHVDALKYAISRCINFNIKKNEVSKNFVNIPGEYIREGLTAILSIKMNNPEFEGQTKGKLGSHYLKPILESIIFEKLSEIFDFEPNLLSTIYMKALQAKNSDEEAKAARDLIRSKNSQSYSTVLPGKLVDCISDDISRNEIFIVEGDSAAGSAKQARNRDIQAILPLKGKILNVEKIKNNKRIFENSELKSLITAIGLSVNYDSKNIKTNNLLNKKKKEMKKKYDLQNLENENIQYNDSLIKKKKIPFIDRKLRYGKIIIMTDADVDGEHIRILLLTFLYRFQKEIIENGNVYVACPPLYKITYNKFYDNSIKEIVMKQFNVSPKNSKFIIHTYSDEELNKLLKLLDKDKKYFEQKNLNSINLDDTTHDKDENVMFTKMELIKKKNDTNVDLNESKTTHISNNNFFTFSKKYEIQRFKGLGEMMADQLWNTTMNPQVRKLIRVTVNDAIKANNLIFSLMGEDSKLRKNFILENSNIPLT</sequence>
<evidence type="ECO:0000313" key="14">
    <source>
        <dbReference type="EMBL" id="CRH02822.1"/>
    </source>
</evidence>
<dbReference type="InterPro" id="IPR014721">
    <property type="entry name" value="Ribsml_uS5_D2-typ_fold_subgr"/>
</dbReference>
<dbReference type="PANTHER" id="PTHR45866">
    <property type="entry name" value="DNA GYRASE/TOPOISOMERASE SUBUNIT B"/>
    <property type="match status" value="1"/>
</dbReference>
<dbReference type="VEuPathDB" id="PlasmoDB:PRELSG_1455600"/>
<comment type="subunit">
    <text evidence="11">Homodimer.</text>
</comment>
<comment type="function">
    <text evidence="11">Control of topological states of DNA by transient breakage and subsequent rejoining of DNA strands. Topoisomerase II makes double-strand breaks.</text>
</comment>
<evidence type="ECO:0000256" key="2">
    <source>
        <dbReference type="ARBA" id="ARBA00001946"/>
    </source>
</evidence>
<dbReference type="PANTHER" id="PTHR45866:SF1">
    <property type="entry name" value="DNA GYRASE SUBUNIT B, MITOCHONDRIAL"/>
    <property type="match status" value="1"/>
</dbReference>
<dbReference type="InterPro" id="IPR013506">
    <property type="entry name" value="Topo_IIA_bsu_dom2"/>
</dbReference>
<feature type="coiled-coil region" evidence="12">
    <location>
        <begin position="718"/>
        <end position="754"/>
    </location>
</feature>
<dbReference type="InterPro" id="IPR013759">
    <property type="entry name" value="Topo_IIA_B_C"/>
</dbReference>
<name>A0A1J1HCK0_PLARL</name>
<dbReference type="InterPro" id="IPR036890">
    <property type="entry name" value="HATPase_C_sf"/>
</dbReference>
<keyword evidence="6 11" id="KW-0067">ATP-binding</keyword>